<dbReference type="AlphaFoldDB" id="A0A818T4T0"/>
<gene>
    <name evidence="3" type="ORF">FNK824_LOCUS7644</name>
    <name evidence="4" type="ORF">OTI717_LOCUS16620</name>
    <name evidence="1" type="ORF">RFH988_LOCUS14792</name>
    <name evidence="2" type="ORF">SEV965_LOCUS14120</name>
</gene>
<protein>
    <submittedName>
        <fullName evidence="3">Uncharacterized protein</fullName>
    </submittedName>
</protein>
<proteinExistence type="predicted"/>
<reference evidence="3" key="1">
    <citation type="submission" date="2021-02" db="EMBL/GenBank/DDBJ databases">
        <authorList>
            <person name="Nowell W R."/>
        </authorList>
    </citation>
    <scope>NUCLEOTIDE SEQUENCE</scope>
</reference>
<evidence type="ECO:0000313" key="2">
    <source>
        <dbReference type="EMBL" id="CAF1066399.1"/>
    </source>
</evidence>
<evidence type="ECO:0000313" key="4">
    <source>
        <dbReference type="EMBL" id="CAF3770296.1"/>
    </source>
</evidence>
<evidence type="ECO:0000313" key="1">
    <source>
        <dbReference type="EMBL" id="CAF1013183.1"/>
    </source>
</evidence>
<sequence length="83" mass="8960">MCILRTDILEKLAPQDEQRYTYINSNVLKSNSTATSTGVPPLRSSLSTSNVQNVLLNVTYASTTTSLSSQSNGSAFQQAVNMT</sequence>
<dbReference type="Proteomes" id="UP000663889">
    <property type="component" value="Unassembled WGS sequence"/>
</dbReference>
<dbReference type="EMBL" id="CAJNOU010000691">
    <property type="protein sequence ID" value="CAF1066399.1"/>
    <property type="molecule type" value="Genomic_DNA"/>
</dbReference>
<name>A0A818T4T0_9BILA</name>
<dbReference type="EMBL" id="CAJNOO010000696">
    <property type="protein sequence ID" value="CAF1013183.1"/>
    <property type="molecule type" value="Genomic_DNA"/>
</dbReference>
<comment type="caution">
    <text evidence="3">The sequence shown here is derived from an EMBL/GenBank/DDBJ whole genome shotgun (WGS) entry which is preliminary data.</text>
</comment>
<dbReference type="Proteomes" id="UP000663874">
    <property type="component" value="Unassembled WGS sequence"/>
</dbReference>
<dbReference type="EMBL" id="CAJOAX010002094">
    <property type="protein sequence ID" value="CAF3770296.1"/>
    <property type="molecule type" value="Genomic_DNA"/>
</dbReference>
<organism evidence="3 5">
    <name type="scientific">Rotaria sordida</name>
    <dbReference type="NCBI Taxonomy" id="392033"/>
    <lineage>
        <taxon>Eukaryota</taxon>
        <taxon>Metazoa</taxon>
        <taxon>Spiralia</taxon>
        <taxon>Gnathifera</taxon>
        <taxon>Rotifera</taxon>
        <taxon>Eurotatoria</taxon>
        <taxon>Bdelloidea</taxon>
        <taxon>Philodinida</taxon>
        <taxon>Philodinidae</taxon>
        <taxon>Rotaria</taxon>
    </lineage>
</organism>
<evidence type="ECO:0000313" key="3">
    <source>
        <dbReference type="EMBL" id="CAF3677895.1"/>
    </source>
</evidence>
<evidence type="ECO:0000313" key="5">
    <source>
        <dbReference type="Proteomes" id="UP000663874"/>
    </source>
</evidence>
<dbReference type="EMBL" id="CAJOBE010000718">
    <property type="protein sequence ID" value="CAF3677895.1"/>
    <property type="molecule type" value="Genomic_DNA"/>
</dbReference>
<dbReference type="Proteomes" id="UP000663823">
    <property type="component" value="Unassembled WGS sequence"/>
</dbReference>
<accession>A0A818T4T0</accession>
<dbReference type="Proteomes" id="UP000663882">
    <property type="component" value="Unassembled WGS sequence"/>
</dbReference>